<evidence type="ECO:0000256" key="1">
    <source>
        <dbReference type="SAM" id="MobiDB-lite"/>
    </source>
</evidence>
<reference evidence="3" key="1">
    <citation type="submission" date="2018-11" db="EMBL/GenBank/DDBJ databases">
        <title>Proposal to divide the Flavobacteriaceae and reorganize its genera based on Amino Acid Identity values calculated from whole genome sequences.</title>
        <authorList>
            <person name="Nicholson A.C."/>
            <person name="Gulvik C.A."/>
            <person name="Whitney A.M."/>
            <person name="Humrighouse B.W."/>
            <person name="Bell M."/>
            <person name="Holmes B."/>
            <person name="Steigerwalt A.G."/>
            <person name="Villarma A."/>
            <person name="Sheth M."/>
            <person name="Batra D."/>
            <person name="Pryor J."/>
            <person name="Bernardet J.-F."/>
            <person name="Hugo C."/>
            <person name="Kampfer P."/>
            <person name="Newman J.D."/>
            <person name="McQuiston J.R."/>
        </authorList>
    </citation>
    <scope>NUCLEOTIDE SEQUENCE [LARGE SCALE GENOMIC DNA]</scope>
    <source>
        <strain evidence="3">G0081</strain>
    </source>
</reference>
<protein>
    <submittedName>
        <fullName evidence="2">Uncharacterized protein</fullName>
    </submittedName>
</protein>
<evidence type="ECO:0000313" key="2">
    <source>
        <dbReference type="EMBL" id="AZI32766.1"/>
    </source>
</evidence>
<organism evidence="2 3">
    <name type="scientific">Kaistella carnis</name>
    <dbReference type="NCBI Taxonomy" id="1241979"/>
    <lineage>
        <taxon>Bacteria</taxon>
        <taxon>Pseudomonadati</taxon>
        <taxon>Bacteroidota</taxon>
        <taxon>Flavobacteriia</taxon>
        <taxon>Flavobacteriales</taxon>
        <taxon>Weeksellaceae</taxon>
        <taxon>Chryseobacterium group</taxon>
        <taxon>Kaistella</taxon>
    </lineage>
</organism>
<dbReference type="RefSeq" id="WP_125023579.1">
    <property type="nucleotide sequence ID" value="NZ_CP034159.1"/>
</dbReference>
<dbReference type="EMBL" id="CP034159">
    <property type="protein sequence ID" value="AZI32766.1"/>
    <property type="molecule type" value="Genomic_DNA"/>
</dbReference>
<dbReference type="KEGG" id="ccas:EIB73_05970"/>
<keyword evidence="3" id="KW-1185">Reference proteome</keyword>
<dbReference type="OrthoDB" id="9977245at2"/>
<feature type="region of interest" description="Disordered" evidence="1">
    <location>
        <begin position="176"/>
        <end position="202"/>
    </location>
</feature>
<dbReference type="Proteomes" id="UP000270185">
    <property type="component" value="Chromosome"/>
</dbReference>
<dbReference type="AlphaFoldDB" id="A0A3G8XX33"/>
<accession>A0A3G8XX33</accession>
<sequence>MNKNTLSRLQELKNGVEKLPNILLSESDFNNYYGGKTEEERAIIDNKLAKIHEEKNKLMRQIIGFFNANLDENSNYYTSLSRITFRPKEGIYNVGHYKNDEAWRNDKNNLLNLLDILESEIKETMKKTPETSENIFKSPLFWTILPIAVGLSYFLGTYKAEFDKSELEKENAKLKTELNETKTQNSNLKKEYNNLKQKSKIK</sequence>
<evidence type="ECO:0000313" key="3">
    <source>
        <dbReference type="Proteomes" id="UP000270185"/>
    </source>
</evidence>
<proteinExistence type="predicted"/>
<gene>
    <name evidence="2" type="ORF">EIB73_05970</name>
</gene>
<name>A0A3G8XX33_9FLAO</name>